<evidence type="ECO:0000313" key="3">
    <source>
        <dbReference type="Proteomes" id="UP000218554"/>
    </source>
</evidence>
<sequence length="345" mass="37300">MRLIVHALLLCLTLFGLSVRAETAHNLYQVREPVASQQPEERNQALVRALDTLVLRLSGDAKASQSPALASVRQDPQQLISQYGYEGRTLVVDFDPVTTERALRQAGIALWSANRPTILAWWLNRGTASTSLVGDGQEAAVPLQEAAQNRGLPLRLPLADLEEQLLATPEQLTSAQPGALTQASERYGADALLAVDAAEADGKWQAQWRLWLGDSREQGTAEGVDSAAVADVVMLAVNQRLAPRFVVAPGAGQSLDLEVQGATLARYAELSRLLEPFGARLIRVEGDRLAYQVNASPEQLRAQLALVGLQESPVESPTAQAPSADPQATPAPLVVPRDNLLRFHW</sequence>
<reference evidence="3" key="1">
    <citation type="submission" date="2015-05" db="EMBL/GenBank/DDBJ databases">
        <title>Draft genome sequencing of a biphenyl-degrading bacterium, Pseudomonas balearica KF707 (=NBRC110670).</title>
        <authorList>
            <person name="Kimura N."/>
            <person name="Hirose J."/>
            <person name="Watanabe T."/>
            <person name="Suenaga H."/>
            <person name="Fujihara H."/>
            <person name="Noguchi M."/>
            <person name="Hashimoto M."/>
            <person name="Shimodaira J."/>
            <person name="Tsuchikane K."/>
            <person name="Hosoyama A."/>
            <person name="Yamazoe A."/>
            <person name="Fujita N."/>
            <person name="Furukawa K."/>
        </authorList>
    </citation>
    <scope>NUCLEOTIDE SEQUENCE [LARGE SCALE GENOMIC DNA]</scope>
    <source>
        <strain evidence="3">DSM 10086 / NBRC 110670 / KF707</strain>
    </source>
</reference>
<dbReference type="InterPro" id="IPR018642">
    <property type="entry name" value="DUF2066"/>
</dbReference>
<evidence type="ECO:0000313" key="2">
    <source>
        <dbReference type="EMBL" id="BAU76094.1"/>
    </source>
</evidence>
<dbReference type="Pfam" id="PF09839">
    <property type="entry name" value="DUF2066"/>
    <property type="match status" value="1"/>
</dbReference>
<reference evidence="2 3" key="2">
    <citation type="journal article" date="2017" name="Int. J. Syst. Evol. Microbiol.">
        <title>Pseudomonas furukawaii sp. nov., a polychlorinated biphenyl-degrading bacterium isolated from biphenyl-contaminated soil in Japan.</title>
        <authorList>
            <person name="Kimura N."/>
            <person name="Watanabe T."/>
            <person name="Suenaga H."/>
            <person name="Fujihara H."/>
            <person name="Futagami T."/>
            <person name="Goto M."/>
            <person name="Hanada S."/>
            <person name="Hirose J."/>
        </authorList>
    </citation>
    <scope>NUCLEOTIDE SEQUENCE [LARGE SCALE GENOMIC DNA]</scope>
    <source>
        <strain evidence="3">DSM 10086 / NBRC 110670 / KF707</strain>
    </source>
</reference>
<dbReference type="EMBL" id="AP014862">
    <property type="protein sequence ID" value="BAU76094.1"/>
    <property type="molecule type" value="Genomic_DNA"/>
</dbReference>
<organism evidence="2 3">
    <name type="scientific">Metapseudomonas furukawaii</name>
    <name type="common">Pseudomonas furukawaii</name>
    <dbReference type="NCBI Taxonomy" id="1149133"/>
    <lineage>
        <taxon>Bacteria</taxon>
        <taxon>Pseudomonadati</taxon>
        <taxon>Pseudomonadota</taxon>
        <taxon>Gammaproteobacteria</taxon>
        <taxon>Pseudomonadales</taxon>
        <taxon>Pseudomonadaceae</taxon>
        <taxon>Metapseudomonas</taxon>
    </lineage>
</organism>
<accession>A0AAD1FH95</accession>
<protein>
    <recommendedName>
        <fullName evidence="4">DUF2066 domain-containing protein</fullName>
    </recommendedName>
</protein>
<evidence type="ECO:0008006" key="4">
    <source>
        <dbReference type="Google" id="ProtNLM"/>
    </source>
</evidence>
<feature type="chain" id="PRO_5042160649" description="DUF2066 domain-containing protein" evidence="1">
    <location>
        <begin position="22"/>
        <end position="345"/>
    </location>
</feature>
<name>A0AAD1FH95_METFU</name>
<dbReference type="KEGG" id="pfuw:KF707C_44060"/>
<dbReference type="Proteomes" id="UP000218554">
    <property type="component" value="Chromosome"/>
</dbReference>
<feature type="signal peptide" evidence="1">
    <location>
        <begin position="1"/>
        <end position="21"/>
    </location>
</feature>
<evidence type="ECO:0000256" key="1">
    <source>
        <dbReference type="SAM" id="SignalP"/>
    </source>
</evidence>
<keyword evidence="3" id="KW-1185">Reference proteome</keyword>
<dbReference type="RefSeq" id="WP_003450660.1">
    <property type="nucleotide sequence ID" value="NZ_AJMR01000114.1"/>
</dbReference>
<proteinExistence type="predicted"/>
<dbReference type="AlphaFoldDB" id="A0AAD1FH95"/>
<keyword evidence="1" id="KW-0732">Signal</keyword>
<gene>
    <name evidence="2" type="ORF">KF707C_44060</name>
</gene>